<dbReference type="OMA" id="NCAGMAY"/>
<dbReference type="Proteomes" id="UP000001514">
    <property type="component" value="Unassembled WGS sequence"/>
</dbReference>
<feature type="transmembrane region" description="Helical" evidence="1">
    <location>
        <begin position="27"/>
        <end position="47"/>
    </location>
</feature>
<keyword evidence="1" id="KW-0472">Membrane</keyword>
<dbReference type="HOGENOM" id="CLU_1162840_0_0_1"/>
<gene>
    <name evidence="2" type="ORF">SELMODRAFT_45975</name>
</gene>
<sequence length="235" mass="25686">GKTGFVSFYSGAAGEDRLLTGVKRRSLLWLLGPFVLVASVVLPPYVFRTVFEYLLDDTVVTDFIILFFTEAYFYIGVSAFLFVAHKFRGPVRVRGSKGDALAAASYTWGYNVSATVCTALSTVLAVSSFFVAWKYTGPAAIAALVPYVSGLVVQFCGEKFAEDKPSIRPLVPMIFQVYRLHQLNRAAQLVAGLIFSMKTLEASVQTTAITSSLQMLLSSLQLLGIFSLWSLAAFL</sequence>
<proteinExistence type="predicted"/>
<keyword evidence="3" id="KW-1185">Reference proteome</keyword>
<feature type="non-terminal residue" evidence="2">
    <location>
        <position position="1"/>
    </location>
</feature>
<evidence type="ECO:0000256" key="1">
    <source>
        <dbReference type="SAM" id="Phobius"/>
    </source>
</evidence>
<name>D8SY18_SELML</name>
<accession>D8SY18</accession>
<dbReference type="InParanoid" id="D8SY18"/>
<keyword evidence="1" id="KW-1133">Transmembrane helix</keyword>
<dbReference type="Gramene" id="EFJ10719">
    <property type="protein sequence ID" value="EFJ10719"/>
    <property type="gene ID" value="SELMODRAFT_45975"/>
</dbReference>
<feature type="non-terminal residue" evidence="2">
    <location>
        <position position="235"/>
    </location>
</feature>
<evidence type="ECO:0000313" key="2">
    <source>
        <dbReference type="EMBL" id="EFJ10719.1"/>
    </source>
</evidence>
<dbReference type="PANTHER" id="PTHR33918:SF2">
    <property type="entry name" value="OS01G0704200 PROTEIN"/>
    <property type="match status" value="1"/>
</dbReference>
<keyword evidence="1" id="KW-0812">Transmembrane</keyword>
<dbReference type="FunCoup" id="D8SY18">
    <property type="interactions" value="771"/>
</dbReference>
<evidence type="ECO:0000313" key="3">
    <source>
        <dbReference type="Proteomes" id="UP000001514"/>
    </source>
</evidence>
<reference evidence="2 3" key="1">
    <citation type="journal article" date="2011" name="Science">
        <title>The Selaginella genome identifies genetic changes associated with the evolution of vascular plants.</title>
        <authorList>
            <person name="Banks J.A."/>
            <person name="Nishiyama T."/>
            <person name="Hasebe M."/>
            <person name="Bowman J.L."/>
            <person name="Gribskov M."/>
            <person name="dePamphilis C."/>
            <person name="Albert V.A."/>
            <person name="Aono N."/>
            <person name="Aoyama T."/>
            <person name="Ambrose B.A."/>
            <person name="Ashton N.W."/>
            <person name="Axtell M.J."/>
            <person name="Barker E."/>
            <person name="Barker M.S."/>
            <person name="Bennetzen J.L."/>
            <person name="Bonawitz N.D."/>
            <person name="Chapple C."/>
            <person name="Cheng C."/>
            <person name="Correa L.G."/>
            <person name="Dacre M."/>
            <person name="DeBarry J."/>
            <person name="Dreyer I."/>
            <person name="Elias M."/>
            <person name="Engstrom E.M."/>
            <person name="Estelle M."/>
            <person name="Feng L."/>
            <person name="Finet C."/>
            <person name="Floyd S.K."/>
            <person name="Frommer W.B."/>
            <person name="Fujita T."/>
            <person name="Gramzow L."/>
            <person name="Gutensohn M."/>
            <person name="Harholt J."/>
            <person name="Hattori M."/>
            <person name="Heyl A."/>
            <person name="Hirai T."/>
            <person name="Hiwatashi Y."/>
            <person name="Ishikawa M."/>
            <person name="Iwata M."/>
            <person name="Karol K.G."/>
            <person name="Koehler B."/>
            <person name="Kolukisaoglu U."/>
            <person name="Kubo M."/>
            <person name="Kurata T."/>
            <person name="Lalonde S."/>
            <person name="Li K."/>
            <person name="Li Y."/>
            <person name="Litt A."/>
            <person name="Lyons E."/>
            <person name="Manning G."/>
            <person name="Maruyama T."/>
            <person name="Michael T.P."/>
            <person name="Mikami K."/>
            <person name="Miyazaki S."/>
            <person name="Morinaga S."/>
            <person name="Murata T."/>
            <person name="Mueller-Roeber B."/>
            <person name="Nelson D.R."/>
            <person name="Obara M."/>
            <person name="Oguri Y."/>
            <person name="Olmstead R.G."/>
            <person name="Onodera N."/>
            <person name="Petersen B.L."/>
            <person name="Pils B."/>
            <person name="Prigge M."/>
            <person name="Rensing S.A."/>
            <person name="Riano-Pachon D.M."/>
            <person name="Roberts A.W."/>
            <person name="Sato Y."/>
            <person name="Scheller H.V."/>
            <person name="Schulz B."/>
            <person name="Schulz C."/>
            <person name="Shakirov E.V."/>
            <person name="Shibagaki N."/>
            <person name="Shinohara N."/>
            <person name="Shippen D.E."/>
            <person name="Soerensen I."/>
            <person name="Sotooka R."/>
            <person name="Sugimoto N."/>
            <person name="Sugita M."/>
            <person name="Sumikawa N."/>
            <person name="Tanurdzic M."/>
            <person name="Theissen G."/>
            <person name="Ulvskov P."/>
            <person name="Wakazuki S."/>
            <person name="Weng J.K."/>
            <person name="Willats W.W."/>
            <person name="Wipf D."/>
            <person name="Wolf P.G."/>
            <person name="Yang L."/>
            <person name="Zimmer A.D."/>
            <person name="Zhu Q."/>
            <person name="Mitros T."/>
            <person name="Hellsten U."/>
            <person name="Loque D."/>
            <person name="Otillar R."/>
            <person name="Salamov A."/>
            <person name="Schmutz J."/>
            <person name="Shapiro H."/>
            <person name="Lindquist E."/>
            <person name="Lucas S."/>
            <person name="Rokhsar D."/>
            <person name="Grigoriev I.V."/>
        </authorList>
    </citation>
    <scope>NUCLEOTIDE SEQUENCE [LARGE SCALE GENOMIC DNA]</scope>
</reference>
<dbReference type="KEGG" id="smo:SELMODRAFT_45975"/>
<protein>
    <submittedName>
        <fullName evidence="2">Uncharacterized protein</fullName>
    </submittedName>
</protein>
<organism evidence="3">
    <name type="scientific">Selaginella moellendorffii</name>
    <name type="common">Spikemoss</name>
    <dbReference type="NCBI Taxonomy" id="88036"/>
    <lineage>
        <taxon>Eukaryota</taxon>
        <taxon>Viridiplantae</taxon>
        <taxon>Streptophyta</taxon>
        <taxon>Embryophyta</taxon>
        <taxon>Tracheophyta</taxon>
        <taxon>Lycopodiopsida</taxon>
        <taxon>Selaginellales</taxon>
        <taxon>Selaginellaceae</taxon>
        <taxon>Selaginella</taxon>
    </lineage>
</organism>
<dbReference type="OrthoDB" id="1927955at2759"/>
<dbReference type="AlphaFoldDB" id="D8SY18"/>
<dbReference type="EMBL" id="GL377652">
    <property type="protein sequence ID" value="EFJ10719.1"/>
    <property type="molecule type" value="Genomic_DNA"/>
</dbReference>
<dbReference type="PANTHER" id="PTHR33918">
    <property type="entry name" value="OS01G0704200 PROTEIN"/>
    <property type="match status" value="1"/>
</dbReference>
<feature type="transmembrane region" description="Helical" evidence="1">
    <location>
        <begin position="63"/>
        <end position="87"/>
    </location>
</feature>
<feature type="transmembrane region" description="Helical" evidence="1">
    <location>
        <begin position="108"/>
        <end position="133"/>
    </location>
</feature>
<feature type="transmembrane region" description="Helical" evidence="1">
    <location>
        <begin position="139"/>
        <end position="157"/>
    </location>
</feature>
<dbReference type="eggNOG" id="ENOG502QRT5">
    <property type="taxonomic scope" value="Eukaryota"/>
</dbReference>